<dbReference type="InterPro" id="IPR036388">
    <property type="entry name" value="WH-like_DNA-bd_sf"/>
</dbReference>
<evidence type="ECO:0000313" key="7">
    <source>
        <dbReference type="Proteomes" id="UP000291301"/>
    </source>
</evidence>
<evidence type="ECO:0000256" key="4">
    <source>
        <dbReference type="ARBA" id="ARBA00023163"/>
    </source>
</evidence>
<dbReference type="Gene3D" id="1.10.10.10">
    <property type="entry name" value="Winged helix-like DNA-binding domain superfamily/Winged helix DNA-binding domain"/>
    <property type="match status" value="1"/>
</dbReference>
<sequence length="316" mass="34641">MDAKRFDWNLIKSFLAVLDAGTLSGAAETTGISQPTLGRHIDEMETRTGLVLFERGRAGMTPTPNALALAEEARVMQAGAAAFAMAAAGRETAVEGVIRITASEIMSNYVLPAILIELQEAEPALEIELVATNSVENLLARDADIAVRMVRPTQNDLIARKVNDFAMGAYARGDYLARYGTPQTVEDLAAHRLIGYDRSDLIERGMMRLGIRFDRSLFRFRTDHQVVYWELVKAGAGIGFGPRFVAAQSPGLVRVFADFDIEPLPVWLTSHRELKHSAKVRRVYDFLAERLSALRLGEITPEANAGTGKEGPSPAR</sequence>
<feature type="domain" description="HTH lysR-type" evidence="5">
    <location>
        <begin position="6"/>
        <end position="63"/>
    </location>
</feature>
<evidence type="ECO:0000259" key="5">
    <source>
        <dbReference type="PROSITE" id="PS50931"/>
    </source>
</evidence>
<dbReference type="PANTHER" id="PTHR30537:SF3">
    <property type="entry name" value="TRANSCRIPTIONAL REGULATORY PROTEIN"/>
    <property type="match status" value="1"/>
</dbReference>
<proteinExistence type="inferred from homology"/>
<dbReference type="PROSITE" id="PS50931">
    <property type="entry name" value="HTH_LYSR"/>
    <property type="match status" value="1"/>
</dbReference>
<name>A0A4R0PEP2_9HYPH</name>
<dbReference type="Proteomes" id="UP000291301">
    <property type="component" value="Unassembled WGS sequence"/>
</dbReference>
<protein>
    <submittedName>
        <fullName evidence="6">LysR family transcriptional regulator</fullName>
    </submittedName>
</protein>
<accession>A0A4R0PEP2</accession>
<gene>
    <name evidence="6" type="ORF">E0D97_12150</name>
</gene>
<dbReference type="InterPro" id="IPR058163">
    <property type="entry name" value="LysR-type_TF_proteobact-type"/>
</dbReference>
<evidence type="ECO:0000256" key="2">
    <source>
        <dbReference type="ARBA" id="ARBA00023015"/>
    </source>
</evidence>
<dbReference type="Pfam" id="PF03466">
    <property type="entry name" value="LysR_substrate"/>
    <property type="match status" value="1"/>
</dbReference>
<dbReference type="SUPFAM" id="SSF46785">
    <property type="entry name" value="Winged helix' DNA-binding domain"/>
    <property type="match status" value="1"/>
</dbReference>
<dbReference type="GO" id="GO:0003700">
    <property type="term" value="F:DNA-binding transcription factor activity"/>
    <property type="evidence" value="ECO:0007669"/>
    <property type="project" value="InterPro"/>
</dbReference>
<dbReference type="Pfam" id="PF00126">
    <property type="entry name" value="HTH_1"/>
    <property type="match status" value="1"/>
</dbReference>
<dbReference type="SUPFAM" id="SSF53850">
    <property type="entry name" value="Periplasmic binding protein-like II"/>
    <property type="match status" value="1"/>
</dbReference>
<dbReference type="InterPro" id="IPR036390">
    <property type="entry name" value="WH_DNA-bd_sf"/>
</dbReference>
<keyword evidence="2" id="KW-0805">Transcription regulation</keyword>
<keyword evidence="4" id="KW-0804">Transcription</keyword>
<dbReference type="GO" id="GO:0043565">
    <property type="term" value="F:sequence-specific DNA binding"/>
    <property type="evidence" value="ECO:0007669"/>
    <property type="project" value="TreeGrafter"/>
</dbReference>
<dbReference type="InterPro" id="IPR005119">
    <property type="entry name" value="LysR_subst-bd"/>
</dbReference>
<evidence type="ECO:0000256" key="1">
    <source>
        <dbReference type="ARBA" id="ARBA00009437"/>
    </source>
</evidence>
<dbReference type="PANTHER" id="PTHR30537">
    <property type="entry name" value="HTH-TYPE TRANSCRIPTIONAL REGULATOR"/>
    <property type="match status" value="1"/>
</dbReference>
<dbReference type="Gene3D" id="3.40.190.290">
    <property type="match status" value="1"/>
</dbReference>
<keyword evidence="7" id="KW-1185">Reference proteome</keyword>
<evidence type="ECO:0000313" key="6">
    <source>
        <dbReference type="EMBL" id="TCD13843.1"/>
    </source>
</evidence>
<dbReference type="OrthoDB" id="9798121at2"/>
<dbReference type="GO" id="GO:0006351">
    <property type="term" value="P:DNA-templated transcription"/>
    <property type="evidence" value="ECO:0007669"/>
    <property type="project" value="TreeGrafter"/>
</dbReference>
<dbReference type="EMBL" id="SJST01000004">
    <property type="protein sequence ID" value="TCD13843.1"/>
    <property type="molecule type" value="Genomic_DNA"/>
</dbReference>
<dbReference type="RefSeq" id="WP_131569253.1">
    <property type="nucleotide sequence ID" value="NZ_JAINFK010000003.1"/>
</dbReference>
<reference evidence="6 7" key="1">
    <citation type="journal article" date="2015" name="Antonie Van Leeuwenhoek">
        <title>Oricola cellulosilytica gen. nov., sp. nov., a cellulose-degrading bacterium of the family Phyllobacteriaceae isolated from surface seashore water, and emended descriptions of Mesorhizobium loti and Phyllobacterium myrsinacearum.</title>
        <authorList>
            <person name="Hameed A."/>
            <person name="Shahina M."/>
            <person name="Lai W.A."/>
            <person name="Lin S.Y."/>
            <person name="Young L.S."/>
            <person name="Liu Y.C."/>
            <person name="Hsu Y.H."/>
            <person name="Young C.C."/>
        </authorList>
    </citation>
    <scope>NUCLEOTIDE SEQUENCE [LARGE SCALE GENOMIC DNA]</scope>
    <source>
        <strain evidence="6 7">KCTC 52183</strain>
    </source>
</reference>
<comment type="similarity">
    <text evidence="1">Belongs to the LysR transcriptional regulatory family.</text>
</comment>
<organism evidence="6 7">
    <name type="scientific">Oricola cellulosilytica</name>
    <dbReference type="NCBI Taxonomy" id="1429082"/>
    <lineage>
        <taxon>Bacteria</taxon>
        <taxon>Pseudomonadati</taxon>
        <taxon>Pseudomonadota</taxon>
        <taxon>Alphaproteobacteria</taxon>
        <taxon>Hyphomicrobiales</taxon>
        <taxon>Ahrensiaceae</taxon>
        <taxon>Oricola</taxon>
    </lineage>
</organism>
<dbReference type="InterPro" id="IPR000847">
    <property type="entry name" value="LysR_HTH_N"/>
</dbReference>
<dbReference type="AlphaFoldDB" id="A0A4R0PEP2"/>
<evidence type="ECO:0000256" key="3">
    <source>
        <dbReference type="ARBA" id="ARBA00023125"/>
    </source>
</evidence>
<keyword evidence="3" id="KW-0238">DNA-binding</keyword>
<comment type="caution">
    <text evidence="6">The sequence shown here is derived from an EMBL/GenBank/DDBJ whole genome shotgun (WGS) entry which is preliminary data.</text>
</comment>